<name>A0A3P5WC44_9BACL</name>
<dbReference type="Pfam" id="PF12867">
    <property type="entry name" value="DinB_2"/>
    <property type="match status" value="1"/>
</dbReference>
<proteinExistence type="predicted"/>
<gene>
    <name evidence="2" type="ORF">FILTAD_00517</name>
</gene>
<dbReference type="Gene3D" id="1.20.120.450">
    <property type="entry name" value="dinb family like domain"/>
    <property type="match status" value="1"/>
</dbReference>
<dbReference type="InterPro" id="IPR034660">
    <property type="entry name" value="DinB/YfiT-like"/>
</dbReference>
<reference evidence="2 3" key="1">
    <citation type="submission" date="2018-11" db="EMBL/GenBank/DDBJ databases">
        <authorList>
            <person name="Criscuolo A."/>
        </authorList>
    </citation>
    <scope>NUCLEOTIDE SEQUENCE [LARGE SCALE GENOMIC DNA]</scope>
    <source>
        <strain evidence="2">ATB-66</strain>
    </source>
</reference>
<organism evidence="2 3">
    <name type="scientific">Filibacter tadaridae</name>
    <dbReference type="NCBI Taxonomy" id="2483811"/>
    <lineage>
        <taxon>Bacteria</taxon>
        <taxon>Bacillati</taxon>
        <taxon>Bacillota</taxon>
        <taxon>Bacilli</taxon>
        <taxon>Bacillales</taxon>
        <taxon>Caryophanaceae</taxon>
        <taxon>Filibacter</taxon>
    </lineage>
</organism>
<keyword evidence="3" id="KW-1185">Reference proteome</keyword>
<dbReference type="AlphaFoldDB" id="A0A3P5WC44"/>
<evidence type="ECO:0000313" key="2">
    <source>
        <dbReference type="EMBL" id="VDC21043.1"/>
    </source>
</evidence>
<dbReference type="InterPro" id="IPR024775">
    <property type="entry name" value="DinB-like"/>
</dbReference>
<dbReference type="EMBL" id="UXAV01000019">
    <property type="protein sequence ID" value="VDC21043.1"/>
    <property type="molecule type" value="Genomic_DNA"/>
</dbReference>
<dbReference type="RefSeq" id="WP_238988124.1">
    <property type="nucleotide sequence ID" value="NZ_CBCRXF010000012.1"/>
</dbReference>
<dbReference type="SUPFAM" id="SSF109854">
    <property type="entry name" value="DinB/YfiT-like putative metalloenzymes"/>
    <property type="match status" value="1"/>
</dbReference>
<sequence>MIIIETLNQLNFARAYTFSRLEKSLESAWDTQPNGFNNTIRWNAGHIFVSMETFVQKAVSGFEAVNPGWIPLFTTGSSPEGWTWEAPSNEEILKALQEQPARIVEALGGKLSNSLDEPMAIGKMIALETVESIIQFAVWHEGFHAGIIDSLNRVVEK</sequence>
<evidence type="ECO:0000259" key="1">
    <source>
        <dbReference type="Pfam" id="PF12867"/>
    </source>
</evidence>
<evidence type="ECO:0000313" key="3">
    <source>
        <dbReference type="Proteomes" id="UP000270468"/>
    </source>
</evidence>
<accession>A0A3P5WC44</accession>
<feature type="domain" description="DinB-like" evidence="1">
    <location>
        <begin position="9"/>
        <end position="148"/>
    </location>
</feature>
<dbReference type="Proteomes" id="UP000270468">
    <property type="component" value="Unassembled WGS sequence"/>
</dbReference>
<protein>
    <submittedName>
        <fullName evidence="2">DinB superfamily protein</fullName>
    </submittedName>
</protein>